<dbReference type="SUPFAM" id="SSF51338">
    <property type="entry name" value="Composite domain of metallo-dependent hydrolases"/>
    <property type="match status" value="1"/>
</dbReference>
<dbReference type="Gene3D" id="3.30.110.90">
    <property type="entry name" value="Amidohydrolase"/>
    <property type="match status" value="2"/>
</dbReference>
<evidence type="ECO:0000259" key="2">
    <source>
        <dbReference type="Pfam" id="PF01979"/>
    </source>
</evidence>
<dbReference type="Gene3D" id="2.30.40.10">
    <property type="entry name" value="Urease, subunit C, domain 1"/>
    <property type="match status" value="2"/>
</dbReference>
<accession>A0ABS9KEE2</accession>
<dbReference type="RefSeq" id="WP_237854582.1">
    <property type="nucleotide sequence ID" value="NZ_JAKLWS010000013.1"/>
</dbReference>
<dbReference type="EMBL" id="JAKLWS010000013">
    <property type="protein sequence ID" value="MCG2589219.1"/>
    <property type="molecule type" value="Genomic_DNA"/>
</dbReference>
<protein>
    <submittedName>
        <fullName evidence="3">Amidohydrolase family protein</fullName>
    </submittedName>
</protein>
<reference evidence="3" key="2">
    <citation type="submission" date="2024-05" db="EMBL/GenBank/DDBJ databases">
        <title>Rhodohalobacter halophilus gen. nov., sp. nov., a moderately halophilic member of the family Balneolaceae.</title>
        <authorList>
            <person name="Xia J."/>
        </authorList>
    </citation>
    <scope>NUCLEOTIDE SEQUENCE</scope>
    <source>
        <strain evidence="3">WB101</strain>
    </source>
</reference>
<dbReference type="Gene3D" id="3.40.50.10910">
    <property type="entry name" value="Amidohydrolase"/>
    <property type="match status" value="1"/>
</dbReference>
<proteinExistence type="predicted"/>
<keyword evidence="1" id="KW-0732">Signal</keyword>
<dbReference type="PANTHER" id="PTHR43135">
    <property type="entry name" value="ALPHA-D-RIBOSE 1-METHYLPHOSPHONATE 5-TRIPHOSPHATE DIPHOSPHATASE"/>
    <property type="match status" value="1"/>
</dbReference>
<dbReference type="Gene3D" id="1.20.58.520">
    <property type="entry name" value="Amidohydrolase"/>
    <property type="match status" value="1"/>
</dbReference>
<evidence type="ECO:0000256" key="1">
    <source>
        <dbReference type="SAM" id="SignalP"/>
    </source>
</evidence>
<sequence length="485" mass="54219">MKRFFIPLTFLILLFTACQTNQSEYENATIIHSITTIDAVNGMTDHQTVVIKDGKILEIGSSDELFVSAEGNEIIDGTGKFLIPGLWDAHVHFSYIEELAPSMFNLFLAYGITSVRDTGGRIEFVKQWKDRAAANPTEAPRVMIAGPLLDGEPNVYDGSSPGRPPLSVGLETVEDVTEMVNRLDSIGVDLLKAYEMLTPEQFEEVMRLAEEKGLKVTGHVPLSMNAVSASNAGLNSMEHMRNLEVSMASNWEDLQEQRLQMLEEGQDDPGGILRSRIHSAMRETAIENYDEERADEVLQVLAENETWQIPTLALNTRSVEKFYTDSEWQETFTLLPDSIEQEWYASAEEGAQSEVSEFGAEYSNWLFNMVGKINEAGITIMAGTDTPIGLLTPGRSLHHELKVMVDAGLTPMEALQAATLNPARYFEMEDELGTIDEGKWADLLILDANPLDDIENTLEINTVIRQGEVYDQEALEEIFERLRNK</sequence>
<dbReference type="InterPro" id="IPR011059">
    <property type="entry name" value="Metal-dep_hydrolase_composite"/>
</dbReference>
<keyword evidence="4" id="KW-1185">Reference proteome</keyword>
<dbReference type="PROSITE" id="PS51257">
    <property type="entry name" value="PROKAR_LIPOPROTEIN"/>
    <property type="match status" value="1"/>
</dbReference>
<reference evidence="3" key="1">
    <citation type="submission" date="2022-01" db="EMBL/GenBank/DDBJ databases">
        <authorList>
            <person name="Wang Y."/>
        </authorList>
    </citation>
    <scope>NUCLEOTIDE SEQUENCE</scope>
    <source>
        <strain evidence="3">WB101</strain>
    </source>
</reference>
<dbReference type="InterPro" id="IPR051781">
    <property type="entry name" value="Metallo-dep_Hydrolase"/>
</dbReference>
<comment type="caution">
    <text evidence="3">The sequence shown here is derived from an EMBL/GenBank/DDBJ whole genome shotgun (WGS) entry which is preliminary data.</text>
</comment>
<feature type="chain" id="PRO_5045207710" evidence="1">
    <location>
        <begin position="24"/>
        <end position="485"/>
    </location>
</feature>
<evidence type="ECO:0000313" key="4">
    <source>
        <dbReference type="Proteomes" id="UP001165366"/>
    </source>
</evidence>
<name>A0ABS9KEE2_9BACT</name>
<evidence type="ECO:0000313" key="3">
    <source>
        <dbReference type="EMBL" id="MCG2589219.1"/>
    </source>
</evidence>
<feature type="domain" description="Amidohydrolase-related" evidence="2">
    <location>
        <begin position="372"/>
        <end position="469"/>
    </location>
</feature>
<feature type="domain" description="Amidohydrolase-related" evidence="2">
    <location>
        <begin position="81"/>
        <end position="248"/>
    </location>
</feature>
<dbReference type="PANTHER" id="PTHR43135:SF3">
    <property type="entry name" value="ALPHA-D-RIBOSE 1-METHYLPHOSPHONATE 5-TRIPHOSPHATE DIPHOSPHATASE"/>
    <property type="match status" value="1"/>
</dbReference>
<dbReference type="InterPro" id="IPR032466">
    <property type="entry name" value="Metal_Hydrolase"/>
</dbReference>
<gene>
    <name evidence="3" type="ORF">L6773_11625</name>
</gene>
<dbReference type="SUPFAM" id="SSF51556">
    <property type="entry name" value="Metallo-dependent hydrolases"/>
    <property type="match status" value="1"/>
</dbReference>
<organism evidence="3 4">
    <name type="scientific">Rhodohalobacter sulfatireducens</name>
    <dbReference type="NCBI Taxonomy" id="2911366"/>
    <lineage>
        <taxon>Bacteria</taxon>
        <taxon>Pseudomonadati</taxon>
        <taxon>Balneolota</taxon>
        <taxon>Balneolia</taxon>
        <taxon>Balneolales</taxon>
        <taxon>Balneolaceae</taxon>
        <taxon>Rhodohalobacter</taxon>
    </lineage>
</organism>
<feature type="signal peptide" evidence="1">
    <location>
        <begin position="1"/>
        <end position="23"/>
    </location>
</feature>
<dbReference type="Pfam" id="PF01979">
    <property type="entry name" value="Amidohydro_1"/>
    <property type="match status" value="2"/>
</dbReference>
<dbReference type="Proteomes" id="UP001165366">
    <property type="component" value="Unassembled WGS sequence"/>
</dbReference>
<dbReference type="InterPro" id="IPR006680">
    <property type="entry name" value="Amidohydro-rel"/>
</dbReference>